<feature type="coiled-coil region" evidence="1">
    <location>
        <begin position="29"/>
        <end position="98"/>
    </location>
</feature>
<evidence type="ECO:0000256" key="1">
    <source>
        <dbReference type="SAM" id="Coils"/>
    </source>
</evidence>
<keyword evidence="4" id="KW-1185">Reference proteome</keyword>
<protein>
    <recommendedName>
        <fullName evidence="2">LysM domain-containing protein</fullName>
    </recommendedName>
</protein>
<comment type="caution">
    <text evidence="3">The sequence shown here is derived from an EMBL/GenBank/DDBJ whole genome shotgun (WGS) entry which is preliminary data.</text>
</comment>
<dbReference type="SUPFAM" id="SSF54106">
    <property type="entry name" value="LysM domain"/>
    <property type="match status" value="1"/>
</dbReference>
<dbReference type="OrthoDB" id="167008at2"/>
<dbReference type="Proteomes" id="UP000050430">
    <property type="component" value="Unassembled WGS sequence"/>
</dbReference>
<sequence length="169" mass="18071">MSPEQKKSILDQAIDALTDRDEKAAAAKAAAEAQAKAEAEARAKAAAEENARNVAEANLKAQKEAAEKAAAEAQAKLKEAEQKAAVEANQKAVEARNEQIKAMLEAQKAAEVLTTHKVEAGETLSGIALKYYKSSTRESWMKIYEANKAIIGDNPGMIKAGQELKIPKP</sequence>
<dbReference type="Pfam" id="PF01476">
    <property type="entry name" value="LysM"/>
    <property type="match status" value="1"/>
</dbReference>
<name>A0A0P6WT71_9CHLR</name>
<feature type="domain" description="LysM" evidence="2">
    <location>
        <begin position="114"/>
        <end position="166"/>
    </location>
</feature>
<evidence type="ECO:0000259" key="2">
    <source>
        <dbReference type="PROSITE" id="PS51782"/>
    </source>
</evidence>
<dbReference type="SMART" id="SM00257">
    <property type="entry name" value="LysM"/>
    <property type="match status" value="1"/>
</dbReference>
<dbReference type="STRING" id="229920.ADM99_04415"/>
<accession>A0A0P6WT71</accession>
<gene>
    <name evidence="3" type="ORF">ADM99_04415</name>
</gene>
<dbReference type="InterPro" id="IPR052196">
    <property type="entry name" value="Bact_Kbp"/>
</dbReference>
<dbReference type="InterPro" id="IPR018392">
    <property type="entry name" value="LysM"/>
</dbReference>
<proteinExistence type="predicted"/>
<dbReference type="CDD" id="cd00118">
    <property type="entry name" value="LysM"/>
    <property type="match status" value="1"/>
</dbReference>
<evidence type="ECO:0000313" key="4">
    <source>
        <dbReference type="Proteomes" id="UP000050430"/>
    </source>
</evidence>
<evidence type="ECO:0000313" key="3">
    <source>
        <dbReference type="EMBL" id="KPL73444.1"/>
    </source>
</evidence>
<organism evidence="3 4">
    <name type="scientific">Leptolinea tardivitalis</name>
    <dbReference type="NCBI Taxonomy" id="229920"/>
    <lineage>
        <taxon>Bacteria</taxon>
        <taxon>Bacillati</taxon>
        <taxon>Chloroflexota</taxon>
        <taxon>Anaerolineae</taxon>
        <taxon>Anaerolineales</taxon>
        <taxon>Anaerolineaceae</taxon>
        <taxon>Leptolinea</taxon>
    </lineage>
</organism>
<dbReference type="PANTHER" id="PTHR34700">
    <property type="entry name" value="POTASSIUM BINDING PROTEIN KBP"/>
    <property type="match status" value="1"/>
</dbReference>
<dbReference type="PROSITE" id="PS51782">
    <property type="entry name" value="LYSM"/>
    <property type="match status" value="1"/>
</dbReference>
<dbReference type="PANTHER" id="PTHR34700:SF4">
    <property type="entry name" value="PHAGE-LIKE ELEMENT PBSX PROTEIN XKDP"/>
    <property type="match status" value="1"/>
</dbReference>
<dbReference type="AlphaFoldDB" id="A0A0P6WT71"/>
<dbReference type="InterPro" id="IPR036779">
    <property type="entry name" value="LysM_dom_sf"/>
</dbReference>
<dbReference type="Gene3D" id="3.10.350.10">
    <property type="entry name" value="LysM domain"/>
    <property type="match status" value="1"/>
</dbReference>
<keyword evidence="1" id="KW-0175">Coiled coil</keyword>
<dbReference type="EMBL" id="LGCK01000006">
    <property type="protein sequence ID" value="KPL73444.1"/>
    <property type="molecule type" value="Genomic_DNA"/>
</dbReference>
<reference evidence="3 4" key="1">
    <citation type="submission" date="2015-07" db="EMBL/GenBank/DDBJ databases">
        <title>Genome sequence of Leptolinea tardivitalis DSM 16556.</title>
        <authorList>
            <person name="Hemp J."/>
            <person name="Ward L.M."/>
            <person name="Pace L.A."/>
            <person name="Fischer W.W."/>
        </authorList>
    </citation>
    <scope>NUCLEOTIDE SEQUENCE [LARGE SCALE GENOMIC DNA]</scope>
    <source>
        <strain evidence="3 4">YMTK-2</strain>
    </source>
</reference>
<dbReference type="RefSeq" id="WP_062421885.1">
    <property type="nucleotide sequence ID" value="NZ_BBYA01000009.1"/>
</dbReference>